<dbReference type="InterPro" id="IPR000089">
    <property type="entry name" value="Biotin_lipoyl"/>
</dbReference>
<dbReference type="GO" id="GO:0009249">
    <property type="term" value="P:protein lipoylation"/>
    <property type="evidence" value="ECO:0007669"/>
    <property type="project" value="TreeGrafter"/>
</dbReference>
<protein>
    <recommendedName>
        <fullName evidence="3">Lipoyl-binding domain-containing protein</fullName>
    </recommendedName>
</protein>
<evidence type="ECO:0000256" key="1">
    <source>
        <dbReference type="ARBA" id="ARBA00009249"/>
    </source>
</evidence>
<evidence type="ECO:0000259" key="3">
    <source>
        <dbReference type="PROSITE" id="PS50968"/>
    </source>
</evidence>
<dbReference type="PROSITE" id="PS50968">
    <property type="entry name" value="BIOTINYL_LIPOYL"/>
    <property type="match status" value="1"/>
</dbReference>
<dbReference type="InterPro" id="IPR011053">
    <property type="entry name" value="Single_hybrid_motif"/>
</dbReference>
<accession>A0A382X7F2</accession>
<dbReference type="InterPro" id="IPR033753">
    <property type="entry name" value="GCV_H/Fam206"/>
</dbReference>
<evidence type="ECO:0000313" key="4">
    <source>
        <dbReference type="EMBL" id="SVD66278.1"/>
    </source>
</evidence>
<dbReference type="GO" id="GO:0019464">
    <property type="term" value="P:glycine decarboxylation via glycine cleavage system"/>
    <property type="evidence" value="ECO:0007669"/>
    <property type="project" value="InterPro"/>
</dbReference>
<dbReference type="InterPro" id="IPR017453">
    <property type="entry name" value="GCV_H_sub"/>
</dbReference>
<keyword evidence="2" id="KW-0450">Lipoyl</keyword>
<dbReference type="GO" id="GO:0005829">
    <property type="term" value="C:cytosol"/>
    <property type="evidence" value="ECO:0007669"/>
    <property type="project" value="TreeGrafter"/>
</dbReference>
<evidence type="ECO:0000256" key="2">
    <source>
        <dbReference type="ARBA" id="ARBA00022823"/>
    </source>
</evidence>
<name>A0A382X7F2_9ZZZZ</name>
<sequence>MSDIPESLRYTAEHEWIRMEEGVAVVGITDHAQDALTDIVWIEFLSDEGDFAEENGGIASVESVKSVSDIYAPLAGTIVALNHGLQDAPEVINEDAYGSWIAKIELTDAGAVDGLLDAAGYAALIGE</sequence>
<dbReference type="Gene3D" id="2.40.50.100">
    <property type="match status" value="1"/>
</dbReference>
<dbReference type="CDD" id="cd06848">
    <property type="entry name" value="GCS_H"/>
    <property type="match status" value="1"/>
</dbReference>
<dbReference type="GO" id="GO:0005960">
    <property type="term" value="C:glycine cleavage complex"/>
    <property type="evidence" value="ECO:0007669"/>
    <property type="project" value="InterPro"/>
</dbReference>
<reference evidence="4" key="1">
    <citation type="submission" date="2018-05" db="EMBL/GenBank/DDBJ databases">
        <authorList>
            <person name="Lanie J.A."/>
            <person name="Ng W.-L."/>
            <person name="Kazmierczak K.M."/>
            <person name="Andrzejewski T.M."/>
            <person name="Davidsen T.M."/>
            <person name="Wayne K.J."/>
            <person name="Tettelin H."/>
            <person name="Glass J.I."/>
            <person name="Rusch D."/>
            <person name="Podicherti R."/>
            <person name="Tsui H.-C.T."/>
            <person name="Winkler M.E."/>
        </authorList>
    </citation>
    <scope>NUCLEOTIDE SEQUENCE</scope>
</reference>
<dbReference type="AlphaFoldDB" id="A0A382X7F2"/>
<proteinExistence type="inferred from homology"/>
<dbReference type="Pfam" id="PF01597">
    <property type="entry name" value="GCV_H"/>
    <property type="match status" value="1"/>
</dbReference>
<dbReference type="HAMAP" id="MF_00272">
    <property type="entry name" value="GcvH"/>
    <property type="match status" value="1"/>
</dbReference>
<feature type="domain" description="Lipoyl-binding" evidence="3">
    <location>
        <begin position="23"/>
        <end position="105"/>
    </location>
</feature>
<dbReference type="PANTHER" id="PTHR11715">
    <property type="entry name" value="GLYCINE CLEAVAGE SYSTEM H PROTEIN"/>
    <property type="match status" value="1"/>
</dbReference>
<dbReference type="EMBL" id="UINC01165085">
    <property type="protein sequence ID" value="SVD66278.1"/>
    <property type="molecule type" value="Genomic_DNA"/>
</dbReference>
<gene>
    <name evidence="4" type="ORF">METZ01_LOCUS419132</name>
</gene>
<dbReference type="SUPFAM" id="SSF51230">
    <property type="entry name" value="Single hybrid motif"/>
    <property type="match status" value="1"/>
</dbReference>
<dbReference type="NCBIfam" id="TIGR00527">
    <property type="entry name" value="gcvH"/>
    <property type="match status" value="1"/>
</dbReference>
<dbReference type="InterPro" id="IPR002930">
    <property type="entry name" value="GCV_H"/>
</dbReference>
<dbReference type="NCBIfam" id="NF002270">
    <property type="entry name" value="PRK01202.1"/>
    <property type="match status" value="1"/>
</dbReference>
<organism evidence="4">
    <name type="scientific">marine metagenome</name>
    <dbReference type="NCBI Taxonomy" id="408172"/>
    <lineage>
        <taxon>unclassified sequences</taxon>
        <taxon>metagenomes</taxon>
        <taxon>ecological metagenomes</taxon>
    </lineage>
</organism>
<comment type="similarity">
    <text evidence="1">Belongs to the GcvH family.</text>
</comment>
<dbReference type="PANTHER" id="PTHR11715:SF3">
    <property type="entry name" value="GLYCINE CLEAVAGE SYSTEM H PROTEIN-RELATED"/>
    <property type="match status" value="1"/>
</dbReference>